<evidence type="ECO:0000256" key="5">
    <source>
        <dbReference type="ARBA" id="ARBA00022840"/>
    </source>
</evidence>
<organism evidence="13 14">
    <name type="scientific">Limulus polyphemus</name>
    <name type="common">Atlantic horseshoe crab</name>
    <dbReference type="NCBI Taxonomy" id="6850"/>
    <lineage>
        <taxon>Eukaryota</taxon>
        <taxon>Metazoa</taxon>
        <taxon>Ecdysozoa</taxon>
        <taxon>Arthropoda</taxon>
        <taxon>Chelicerata</taxon>
        <taxon>Merostomata</taxon>
        <taxon>Xiphosura</taxon>
        <taxon>Limulidae</taxon>
        <taxon>Limulus</taxon>
    </lineage>
</organism>
<feature type="region of interest" description="Disordered" evidence="11">
    <location>
        <begin position="110"/>
        <end position="221"/>
    </location>
</feature>
<evidence type="ECO:0000256" key="10">
    <source>
        <dbReference type="SAM" id="Coils"/>
    </source>
</evidence>
<dbReference type="InterPro" id="IPR050634">
    <property type="entry name" value="DNA_Topoisomerase_II"/>
</dbReference>
<keyword evidence="8" id="KW-0413">Isomerase</keyword>
<feature type="domain" description="Topo IIA-type catalytic" evidence="12">
    <location>
        <begin position="1"/>
        <end position="95"/>
    </location>
</feature>
<feature type="compositionally biased region" description="Basic and acidic residues" evidence="11">
    <location>
        <begin position="153"/>
        <end position="193"/>
    </location>
</feature>
<keyword evidence="4" id="KW-0547">Nucleotide-binding</keyword>
<evidence type="ECO:0000256" key="1">
    <source>
        <dbReference type="ARBA" id="ARBA00000185"/>
    </source>
</evidence>
<gene>
    <name evidence="14" type="primary">LOC106471921</name>
</gene>
<evidence type="ECO:0000256" key="3">
    <source>
        <dbReference type="ARBA" id="ARBA00012895"/>
    </source>
</evidence>
<comment type="cofactor">
    <cofactor evidence="2">
        <name>Mg(2+)</name>
        <dbReference type="ChEBI" id="CHEBI:18420"/>
    </cofactor>
</comment>
<evidence type="ECO:0000256" key="2">
    <source>
        <dbReference type="ARBA" id="ARBA00001946"/>
    </source>
</evidence>
<dbReference type="EC" id="5.6.2.2" evidence="3"/>
<dbReference type="PROSITE" id="PS52040">
    <property type="entry name" value="TOPO_IIA"/>
    <property type="match status" value="1"/>
</dbReference>
<feature type="region of interest" description="Disordered" evidence="11">
    <location>
        <begin position="20"/>
        <end position="49"/>
    </location>
</feature>
<dbReference type="InterPro" id="IPR013757">
    <property type="entry name" value="Topo_IIA_A_a_sf"/>
</dbReference>
<comment type="caution">
    <text evidence="9">Lacks conserved residue(s) required for the propagation of feature annotation.</text>
</comment>
<evidence type="ECO:0000256" key="8">
    <source>
        <dbReference type="ARBA" id="ARBA00023235"/>
    </source>
</evidence>
<evidence type="ECO:0000256" key="6">
    <source>
        <dbReference type="ARBA" id="ARBA00023029"/>
    </source>
</evidence>
<feature type="coiled-coil region" evidence="10">
    <location>
        <begin position="65"/>
        <end position="108"/>
    </location>
</feature>
<dbReference type="Proteomes" id="UP000694941">
    <property type="component" value="Unplaced"/>
</dbReference>
<dbReference type="PANTHER" id="PTHR10169">
    <property type="entry name" value="DNA TOPOISOMERASE/GYRASE"/>
    <property type="match status" value="1"/>
</dbReference>
<proteinExistence type="predicted"/>
<evidence type="ECO:0000313" key="14">
    <source>
        <dbReference type="RefSeq" id="XP_013787999.2"/>
    </source>
</evidence>
<evidence type="ECO:0000256" key="4">
    <source>
        <dbReference type="ARBA" id="ARBA00022741"/>
    </source>
</evidence>
<protein>
    <recommendedName>
        <fullName evidence="3">DNA topoisomerase (ATP-hydrolyzing)</fullName>
        <ecNumber evidence="3">5.6.2.2</ecNumber>
    </recommendedName>
</protein>
<dbReference type="SUPFAM" id="SSF56719">
    <property type="entry name" value="Type II DNA topoisomerase"/>
    <property type="match status" value="1"/>
</dbReference>
<dbReference type="Gene3D" id="1.10.268.10">
    <property type="entry name" value="Topoisomerase, domain 3"/>
    <property type="match status" value="1"/>
</dbReference>
<keyword evidence="13" id="KW-1185">Reference proteome</keyword>
<accession>A0ABM1BSV0</accession>
<name>A0ABM1BSV0_LIMPO</name>
<sequence>MIQTLIDRGYDSDPVKAWKKEVSKQQVENENSADSSEEETEKNSTGPDYDYLLGMNLWSLTKEKKDELLKKRDDKRMELQILQKKSPVELWKEDLGNFLNELDKVEQKEIEDENQGLSGKHSKFGKAGVGKGKGRGKKMNLEETQPSPIGERVIPHIDPELKKKAERAVKEGKGKVRKPKEVVKKEDDSDEPKPLSARLKNSAKQDPEKHTAGNCLVEVCK</sequence>
<keyword evidence="6" id="KW-0799">Topoisomerase</keyword>
<comment type="catalytic activity">
    <reaction evidence="1">
        <text>ATP-dependent breakage, passage and rejoining of double-stranded DNA.</text>
        <dbReference type="EC" id="5.6.2.2"/>
    </reaction>
</comment>
<evidence type="ECO:0000256" key="7">
    <source>
        <dbReference type="ARBA" id="ARBA00023125"/>
    </source>
</evidence>
<keyword evidence="7 9" id="KW-0238">DNA-binding</keyword>
<keyword evidence="10" id="KW-0175">Coiled coil</keyword>
<dbReference type="InterPro" id="IPR013760">
    <property type="entry name" value="Topo_IIA-like_dom_sf"/>
</dbReference>
<dbReference type="InterPro" id="IPR002205">
    <property type="entry name" value="Topo_IIA_dom_A"/>
</dbReference>
<evidence type="ECO:0000259" key="12">
    <source>
        <dbReference type="PROSITE" id="PS52040"/>
    </source>
</evidence>
<dbReference type="GeneID" id="106471921"/>
<evidence type="ECO:0000256" key="9">
    <source>
        <dbReference type="PROSITE-ProRule" id="PRU01384"/>
    </source>
</evidence>
<reference evidence="14" key="1">
    <citation type="submission" date="2025-08" db="UniProtKB">
        <authorList>
            <consortium name="RefSeq"/>
        </authorList>
    </citation>
    <scope>IDENTIFICATION</scope>
    <source>
        <tissue evidence="14">Muscle</tissue>
    </source>
</reference>
<evidence type="ECO:0000256" key="11">
    <source>
        <dbReference type="SAM" id="MobiDB-lite"/>
    </source>
</evidence>
<keyword evidence="5" id="KW-0067">ATP-binding</keyword>
<dbReference type="PANTHER" id="PTHR10169:SF38">
    <property type="entry name" value="DNA TOPOISOMERASE 2"/>
    <property type="match status" value="1"/>
</dbReference>
<dbReference type="RefSeq" id="XP_013787999.2">
    <property type="nucleotide sequence ID" value="XM_013932545.2"/>
</dbReference>
<evidence type="ECO:0000313" key="13">
    <source>
        <dbReference type="Proteomes" id="UP000694941"/>
    </source>
</evidence>